<sequence length="154" mass="17795">MKQSELKRRAPLKAKPQKRKSPKRDPLDDLFSEYVRRRALARVGGCERCLTKKYDTTREDGTTRPAYMQLQCSHFIGRNAHVVRWDEDNAAGLCGGCHQYLEHNPDEHQAWFLGHLGQATYDMLQARRRLGVKPDRNALGIYYKVQIALLKEGN</sequence>
<evidence type="ECO:0008006" key="3">
    <source>
        <dbReference type="Google" id="ProtNLM"/>
    </source>
</evidence>
<protein>
    <recommendedName>
        <fullName evidence="3">HNH domain-containing protein</fullName>
    </recommendedName>
</protein>
<evidence type="ECO:0000256" key="1">
    <source>
        <dbReference type="SAM" id="MobiDB-lite"/>
    </source>
</evidence>
<reference evidence="2" key="1">
    <citation type="journal article" date="2015" name="Nature">
        <title>Complex archaea that bridge the gap between prokaryotes and eukaryotes.</title>
        <authorList>
            <person name="Spang A."/>
            <person name="Saw J.H."/>
            <person name="Jorgensen S.L."/>
            <person name="Zaremba-Niedzwiedzka K."/>
            <person name="Martijn J."/>
            <person name="Lind A.E."/>
            <person name="van Eijk R."/>
            <person name="Schleper C."/>
            <person name="Guy L."/>
            <person name="Ettema T.J."/>
        </authorList>
    </citation>
    <scope>NUCLEOTIDE SEQUENCE</scope>
</reference>
<feature type="region of interest" description="Disordered" evidence="1">
    <location>
        <begin position="1"/>
        <end position="28"/>
    </location>
</feature>
<name>A0A0F9K308_9ZZZZ</name>
<proteinExistence type="predicted"/>
<gene>
    <name evidence="2" type="ORF">LCGC14_1454850</name>
</gene>
<organism evidence="2">
    <name type="scientific">marine sediment metagenome</name>
    <dbReference type="NCBI Taxonomy" id="412755"/>
    <lineage>
        <taxon>unclassified sequences</taxon>
        <taxon>metagenomes</taxon>
        <taxon>ecological metagenomes</taxon>
    </lineage>
</organism>
<evidence type="ECO:0000313" key="2">
    <source>
        <dbReference type="EMBL" id="KKM69036.1"/>
    </source>
</evidence>
<dbReference type="EMBL" id="LAZR01010059">
    <property type="protein sequence ID" value="KKM69036.1"/>
    <property type="molecule type" value="Genomic_DNA"/>
</dbReference>
<accession>A0A0F9K308</accession>
<feature type="compositionally biased region" description="Basic residues" evidence="1">
    <location>
        <begin position="9"/>
        <end position="22"/>
    </location>
</feature>
<comment type="caution">
    <text evidence="2">The sequence shown here is derived from an EMBL/GenBank/DDBJ whole genome shotgun (WGS) entry which is preliminary data.</text>
</comment>
<dbReference type="AlphaFoldDB" id="A0A0F9K308"/>